<name>A0A930UZ67_9ACTN</name>
<reference evidence="2" key="1">
    <citation type="submission" date="2020-11" db="EMBL/GenBank/DDBJ databases">
        <title>Nocardioides sp. CBS4Y-1, whole genome shotgun sequence.</title>
        <authorList>
            <person name="Tuo L."/>
        </authorList>
    </citation>
    <scope>NUCLEOTIDE SEQUENCE</scope>
    <source>
        <strain evidence="2">CBS4Y-1</strain>
    </source>
</reference>
<dbReference type="Gene3D" id="1.20.1290.10">
    <property type="entry name" value="AhpD-like"/>
    <property type="match status" value="1"/>
</dbReference>
<dbReference type="PANTHER" id="PTHR33570">
    <property type="entry name" value="4-CARBOXYMUCONOLACTONE DECARBOXYLASE FAMILY PROTEIN"/>
    <property type="match status" value="1"/>
</dbReference>
<dbReference type="InterPro" id="IPR003779">
    <property type="entry name" value="CMD-like"/>
</dbReference>
<evidence type="ECO:0000313" key="2">
    <source>
        <dbReference type="EMBL" id="MBF4160725.1"/>
    </source>
</evidence>
<dbReference type="InterPro" id="IPR029032">
    <property type="entry name" value="AhpD-like"/>
</dbReference>
<dbReference type="RefSeq" id="WP_194501911.1">
    <property type="nucleotide sequence ID" value="NZ_JADIVZ010000001.1"/>
</dbReference>
<sequence>MNNDLFETGLTNRRAVLGTAYVDASLAAATDFSRDLQEYVTQYCWGDVWDRPGLSFRDRSLVNLGMLTALNRGHEFKVHVRGALNNGVTRDEIKEVLMQTAFYCGGPAALESFRLAQEVFTAMDAEATAGAAGA</sequence>
<dbReference type="SUPFAM" id="SSF69118">
    <property type="entry name" value="AhpD-like"/>
    <property type="match status" value="1"/>
</dbReference>
<protein>
    <submittedName>
        <fullName evidence="2">Carboxymuconolactone decarboxylase family protein</fullName>
    </submittedName>
</protein>
<dbReference type="Proteomes" id="UP000656804">
    <property type="component" value="Unassembled WGS sequence"/>
</dbReference>
<feature type="domain" description="Carboxymuconolactone decarboxylase-like" evidence="1">
    <location>
        <begin position="35"/>
        <end position="118"/>
    </location>
</feature>
<comment type="caution">
    <text evidence="2">The sequence shown here is derived from an EMBL/GenBank/DDBJ whole genome shotgun (WGS) entry which is preliminary data.</text>
</comment>
<evidence type="ECO:0000313" key="3">
    <source>
        <dbReference type="Proteomes" id="UP000656804"/>
    </source>
</evidence>
<evidence type="ECO:0000259" key="1">
    <source>
        <dbReference type="Pfam" id="PF02627"/>
    </source>
</evidence>
<dbReference type="PANTHER" id="PTHR33570:SF2">
    <property type="entry name" value="CARBOXYMUCONOLACTONE DECARBOXYLASE-LIKE DOMAIN-CONTAINING PROTEIN"/>
    <property type="match status" value="1"/>
</dbReference>
<dbReference type="EMBL" id="JADIVZ010000001">
    <property type="protein sequence ID" value="MBF4160725.1"/>
    <property type="molecule type" value="Genomic_DNA"/>
</dbReference>
<dbReference type="InterPro" id="IPR052512">
    <property type="entry name" value="4CMD/NDH-1_regulator"/>
</dbReference>
<gene>
    <name evidence="2" type="ORF">ISG29_03430</name>
</gene>
<dbReference type="AlphaFoldDB" id="A0A930UZ67"/>
<keyword evidence="3" id="KW-1185">Reference proteome</keyword>
<dbReference type="Pfam" id="PF02627">
    <property type="entry name" value="CMD"/>
    <property type="match status" value="1"/>
</dbReference>
<organism evidence="2 3">
    <name type="scientific">Nocardioides acrostichi</name>
    <dbReference type="NCBI Taxonomy" id="2784339"/>
    <lineage>
        <taxon>Bacteria</taxon>
        <taxon>Bacillati</taxon>
        <taxon>Actinomycetota</taxon>
        <taxon>Actinomycetes</taxon>
        <taxon>Propionibacteriales</taxon>
        <taxon>Nocardioidaceae</taxon>
        <taxon>Nocardioides</taxon>
    </lineage>
</organism>
<proteinExistence type="predicted"/>
<accession>A0A930UZ67</accession>
<dbReference type="GO" id="GO:0051920">
    <property type="term" value="F:peroxiredoxin activity"/>
    <property type="evidence" value="ECO:0007669"/>
    <property type="project" value="InterPro"/>
</dbReference>